<gene>
    <name evidence="2" type="ORF">GS8_3092</name>
</gene>
<accession>A0ABQ7HBJ0</accession>
<feature type="domain" description="Transposase IS204/IS1001/IS1096/IS1165 DDE" evidence="1">
    <location>
        <begin position="2"/>
        <end position="42"/>
    </location>
</feature>
<dbReference type="RefSeq" id="WP_369813966.1">
    <property type="nucleotide sequence ID" value="NZ_CBCSGJ010000015.1"/>
</dbReference>
<sequence>MKKAIQGVCPETTHVVDYFHVIQLFTDVLERCRKYVDKGGQETRKCSLRLPVIELMPREVDGGRTSNHRRMV</sequence>
<evidence type="ECO:0000313" key="2">
    <source>
        <dbReference type="EMBL" id="KAF6509561.1"/>
    </source>
</evidence>
<proteinExistence type="predicted"/>
<protein>
    <submittedName>
        <fullName evidence="2">Mobile element protein</fullName>
    </submittedName>
</protein>
<dbReference type="EMBL" id="LUCS01000030">
    <property type="protein sequence ID" value="KAF6509561.1"/>
    <property type="molecule type" value="Genomic_DNA"/>
</dbReference>
<dbReference type="Pfam" id="PF01610">
    <property type="entry name" value="DDE_Tnp_ISL3"/>
    <property type="match status" value="1"/>
</dbReference>
<organism evidence="2 3">
    <name type="scientific">Geobacillus stearothermophilus</name>
    <name type="common">Bacillus stearothermophilus</name>
    <dbReference type="NCBI Taxonomy" id="1422"/>
    <lineage>
        <taxon>Bacteria</taxon>
        <taxon>Bacillati</taxon>
        <taxon>Bacillota</taxon>
        <taxon>Bacilli</taxon>
        <taxon>Bacillales</taxon>
        <taxon>Anoxybacillaceae</taxon>
        <taxon>Geobacillus</taxon>
    </lineage>
</organism>
<dbReference type="Proteomes" id="UP000773850">
    <property type="component" value="Unassembled WGS sequence"/>
</dbReference>
<reference evidence="2 3" key="1">
    <citation type="submission" date="2016-03" db="EMBL/GenBank/DDBJ databases">
        <title>Spore heat resistance.</title>
        <authorList>
            <person name="Boekhorst J."/>
            <person name="Berendsen E.M."/>
            <person name="Wells-Bennik M.H."/>
            <person name="Kuipers O.P."/>
        </authorList>
    </citation>
    <scope>NUCLEOTIDE SEQUENCE [LARGE SCALE GENOMIC DNA]</scope>
    <source>
        <strain evidence="2 3">GS8</strain>
    </source>
</reference>
<dbReference type="InterPro" id="IPR002560">
    <property type="entry name" value="Transposase_DDE"/>
</dbReference>
<keyword evidence="3" id="KW-1185">Reference proteome</keyword>
<evidence type="ECO:0000259" key="1">
    <source>
        <dbReference type="Pfam" id="PF01610"/>
    </source>
</evidence>
<name>A0ABQ7HBJ0_GEOSE</name>
<evidence type="ECO:0000313" key="3">
    <source>
        <dbReference type="Proteomes" id="UP000773850"/>
    </source>
</evidence>
<comment type="caution">
    <text evidence="2">The sequence shown here is derived from an EMBL/GenBank/DDBJ whole genome shotgun (WGS) entry which is preliminary data.</text>
</comment>